<gene>
    <name evidence="2" type="ORF">QE152_g38687</name>
</gene>
<proteinExistence type="predicted"/>
<name>A0AAW1HWE7_POPJA</name>
<accession>A0AAW1HWE7</accession>
<reference evidence="2 3" key="1">
    <citation type="journal article" date="2024" name="BMC Genomics">
        <title>De novo assembly and annotation of Popillia japonica's genome with initial clues to its potential as an invasive pest.</title>
        <authorList>
            <person name="Cucini C."/>
            <person name="Boschi S."/>
            <person name="Funari R."/>
            <person name="Cardaioli E."/>
            <person name="Iannotti N."/>
            <person name="Marturano G."/>
            <person name="Paoli F."/>
            <person name="Bruttini M."/>
            <person name="Carapelli A."/>
            <person name="Frati F."/>
            <person name="Nardi F."/>
        </authorList>
    </citation>
    <scope>NUCLEOTIDE SEQUENCE [LARGE SCALE GENOMIC DNA]</scope>
    <source>
        <strain evidence="2">DMR45628</strain>
    </source>
</reference>
<sequence length="93" mass="9937">MCDLLLPLSNVGSSPRFNAFKPSSAAHSTRSSHKKSPGVGNRRAPHWRFGVEITSDLELKSPATTASRPVALMSFAKASMNALKSSRGILGEQ</sequence>
<organism evidence="2 3">
    <name type="scientific">Popillia japonica</name>
    <name type="common">Japanese beetle</name>
    <dbReference type="NCBI Taxonomy" id="7064"/>
    <lineage>
        <taxon>Eukaryota</taxon>
        <taxon>Metazoa</taxon>
        <taxon>Ecdysozoa</taxon>
        <taxon>Arthropoda</taxon>
        <taxon>Hexapoda</taxon>
        <taxon>Insecta</taxon>
        <taxon>Pterygota</taxon>
        <taxon>Neoptera</taxon>
        <taxon>Endopterygota</taxon>
        <taxon>Coleoptera</taxon>
        <taxon>Polyphaga</taxon>
        <taxon>Scarabaeiformia</taxon>
        <taxon>Scarabaeidae</taxon>
        <taxon>Rutelinae</taxon>
        <taxon>Popillia</taxon>
    </lineage>
</organism>
<dbReference type="Proteomes" id="UP001458880">
    <property type="component" value="Unassembled WGS sequence"/>
</dbReference>
<comment type="caution">
    <text evidence="2">The sequence shown here is derived from an EMBL/GenBank/DDBJ whole genome shotgun (WGS) entry which is preliminary data.</text>
</comment>
<evidence type="ECO:0000313" key="2">
    <source>
        <dbReference type="EMBL" id="KAK9680974.1"/>
    </source>
</evidence>
<evidence type="ECO:0000256" key="1">
    <source>
        <dbReference type="SAM" id="MobiDB-lite"/>
    </source>
</evidence>
<dbReference type="EMBL" id="JASPKY010000856">
    <property type="protein sequence ID" value="KAK9680974.1"/>
    <property type="molecule type" value="Genomic_DNA"/>
</dbReference>
<protein>
    <submittedName>
        <fullName evidence="2">Uncharacterized protein</fullName>
    </submittedName>
</protein>
<dbReference type="AlphaFoldDB" id="A0AAW1HWE7"/>
<feature type="region of interest" description="Disordered" evidence="1">
    <location>
        <begin position="10"/>
        <end position="45"/>
    </location>
</feature>
<evidence type="ECO:0000313" key="3">
    <source>
        <dbReference type="Proteomes" id="UP001458880"/>
    </source>
</evidence>
<keyword evidence="3" id="KW-1185">Reference proteome</keyword>